<evidence type="ECO:0000313" key="2">
    <source>
        <dbReference type="EMBL" id="OAQ23100.1"/>
    </source>
</evidence>
<name>A0A197JDB4_9FUNG</name>
<accession>A0A197JDB4</accession>
<keyword evidence="1" id="KW-0812">Transmembrane</keyword>
<feature type="transmembrane region" description="Helical" evidence="1">
    <location>
        <begin position="20"/>
        <end position="40"/>
    </location>
</feature>
<proteinExistence type="predicted"/>
<dbReference type="EMBL" id="KV442130">
    <property type="protein sequence ID" value="OAQ23100.1"/>
    <property type="molecule type" value="Genomic_DNA"/>
</dbReference>
<reference evidence="2 3" key="1">
    <citation type="submission" date="2016-05" db="EMBL/GenBank/DDBJ databases">
        <title>Genome sequencing reveals origins of a unique bacterial endosymbiosis in the earliest lineages of terrestrial Fungi.</title>
        <authorList>
            <consortium name="DOE Joint Genome Institute"/>
            <person name="Uehling J."/>
            <person name="Gryganskyi A."/>
            <person name="Hameed K."/>
            <person name="Tschaplinski T."/>
            <person name="Misztal P."/>
            <person name="Wu S."/>
            <person name="Desiro A."/>
            <person name="Vande Pol N."/>
            <person name="Du Z.-Y."/>
            <person name="Zienkiewicz A."/>
            <person name="Zienkiewicz K."/>
            <person name="Morin E."/>
            <person name="Tisserant E."/>
            <person name="Splivallo R."/>
            <person name="Hainaut M."/>
            <person name="Henrissat B."/>
            <person name="Ohm R."/>
            <person name="Kuo A."/>
            <person name="Yan J."/>
            <person name="Lipzen A."/>
            <person name="Nolan M."/>
            <person name="Labutti K."/>
            <person name="Barry K."/>
            <person name="Goldstein A."/>
            <person name="Labbe J."/>
            <person name="Schadt C."/>
            <person name="Tuskan G."/>
            <person name="Grigoriev I."/>
            <person name="Martin F."/>
            <person name="Vilgalys R."/>
            <person name="Bonito G."/>
        </authorList>
    </citation>
    <scope>NUCLEOTIDE SEQUENCE [LARGE SCALE GENOMIC DNA]</scope>
    <source>
        <strain evidence="2 3">AG-77</strain>
    </source>
</reference>
<dbReference type="Proteomes" id="UP000078512">
    <property type="component" value="Unassembled WGS sequence"/>
</dbReference>
<keyword evidence="1" id="KW-0472">Membrane</keyword>
<organism evidence="2 3">
    <name type="scientific">Linnemannia elongata AG-77</name>
    <dbReference type="NCBI Taxonomy" id="1314771"/>
    <lineage>
        <taxon>Eukaryota</taxon>
        <taxon>Fungi</taxon>
        <taxon>Fungi incertae sedis</taxon>
        <taxon>Mucoromycota</taxon>
        <taxon>Mortierellomycotina</taxon>
        <taxon>Mortierellomycetes</taxon>
        <taxon>Mortierellales</taxon>
        <taxon>Mortierellaceae</taxon>
        <taxon>Linnemannia</taxon>
    </lineage>
</organism>
<dbReference type="AlphaFoldDB" id="A0A197JDB4"/>
<evidence type="ECO:0000256" key="1">
    <source>
        <dbReference type="SAM" id="Phobius"/>
    </source>
</evidence>
<evidence type="ECO:0000313" key="3">
    <source>
        <dbReference type="Proteomes" id="UP000078512"/>
    </source>
</evidence>
<protein>
    <submittedName>
        <fullName evidence="2">Uncharacterized protein</fullName>
    </submittedName>
</protein>
<gene>
    <name evidence="2" type="ORF">K457DRAFT_259929</name>
</gene>
<sequence length="158" mass="17168">MFRLANRLGPCGHEIAKLDMWLTILSLMRISCVFLLYVAWHLSEPILSVYLECKGKCSVFKSGSDSNFLFVVVFGYPDTGRDQSQAGVIVGVVDQTDLALDFALGNDSNVGILLGVECGVVSRDSEGDAGLVKKADERSKHVVVIVVGVVVVVLKFFQ</sequence>
<keyword evidence="1" id="KW-1133">Transmembrane helix</keyword>
<keyword evidence="3" id="KW-1185">Reference proteome</keyword>